<feature type="coiled-coil region" evidence="1">
    <location>
        <begin position="213"/>
        <end position="363"/>
    </location>
</feature>
<reference evidence="2" key="1">
    <citation type="journal article" date="2020" name="Phytopathology">
        <title>Genome Sequence Resources of Colletotrichum truncatum, C. plurivorum, C. musicola, and C. sojae: Four Species Pathogenic to Soybean (Glycine max).</title>
        <authorList>
            <person name="Rogerio F."/>
            <person name="Boufleur T.R."/>
            <person name="Ciampi-Guillardi M."/>
            <person name="Sukno S.A."/>
            <person name="Thon M.R."/>
            <person name="Massola Junior N.S."/>
            <person name="Baroncelli R."/>
        </authorList>
    </citation>
    <scope>NUCLEOTIDE SEQUENCE</scope>
    <source>
        <strain evidence="2">LFN00145</strain>
    </source>
</reference>
<name>A0A8H6KVU0_9PEZI</name>
<evidence type="ECO:0000313" key="3">
    <source>
        <dbReference type="Proteomes" id="UP000654918"/>
    </source>
</evidence>
<proteinExistence type="predicted"/>
<evidence type="ECO:0000313" key="2">
    <source>
        <dbReference type="EMBL" id="KAF6838191.1"/>
    </source>
</evidence>
<keyword evidence="3" id="KW-1185">Reference proteome</keyword>
<feature type="coiled-coil region" evidence="1">
    <location>
        <begin position="79"/>
        <end position="184"/>
    </location>
</feature>
<dbReference type="EMBL" id="WIGO01000020">
    <property type="protein sequence ID" value="KAF6838191.1"/>
    <property type="molecule type" value="Genomic_DNA"/>
</dbReference>
<protein>
    <submittedName>
        <fullName evidence="2">Uncharacterized protein</fullName>
    </submittedName>
</protein>
<dbReference type="AlphaFoldDB" id="A0A8H6KVU0"/>
<keyword evidence="1" id="KW-0175">Coiled coil</keyword>
<gene>
    <name evidence="2" type="ORF">CPLU01_02552</name>
</gene>
<sequence length="382" mass="43969">MDAQDPSNLTCRLGDGQISFNNGQQPFSFTWSPPTDSVDDNLVEGNDRKRRRVQVDVVKQGIAVLKLGSEMTFDFKSTHADIEKKLADVTAERENLKAEIETLQTELVQRNEAFQRQEDELDQRRGDFQALKDDMLAEFTARRNELEKNLKKTATKLKKSQTNLEHSQEKLKDSQAQLESVEERIEGCFAMLADRDKHIDDVQHEKSIAKMDQERALGQLKTAEQSIHELKRQIKTDKAAAAAAQDAATKQIQELQEAKKKVQDEMIELQASKEEQCRRLQYMLRSAEGDKWTEEDEHVSEKNALLAECEELRLELQDSQTEQARLSDSLQRLQSAAADCRDCERLEQELKDALELQDKTSASLHKLQKKYDRLMVYDDDHF</sequence>
<accession>A0A8H6KVU0</accession>
<evidence type="ECO:0000256" key="1">
    <source>
        <dbReference type="SAM" id="Coils"/>
    </source>
</evidence>
<comment type="caution">
    <text evidence="2">The sequence shown here is derived from an EMBL/GenBank/DDBJ whole genome shotgun (WGS) entry which is preliminary data.</text>
</comment>
<dbReference type="Proteomes" id="UP000654918">
    <property type="component" value="Unassembled WGS sequence"/>
</dbReference>
<organism evidence="2 3">
    <name type="scientific">Colletotrichum plurivorum</name>
    <dbReference type="NCBI Taxonomy" id="2175906"/>
    <lineage>
        <taxon>Eukaryota</taxon>
        <taxon>Fungi</taxon>
        <taxon>Dikarya</taxon>
        <taxon>Ascomycota</taxon>
        <taxon>Pezizomycotina</taxon>
        <taxon>Sordariomycetes</taxon>
        <taxon>Hypocreomycetidae</taxon>
        <taxon>Glomerellales</taxon>
        <taxon>Glomerellaceae</taxon>
        <taxon>Colletotrichum</taxon>
        <taxon>Colletotrichum orchidearum species complex</taxon>
    </lineage>
</organism>